<accession>A0AAD9IWX0</accession>
<dbReference type="Pfam" id="PF02995">
    <property type="entry name" value="DUF229"/>
    <property type="match status" value="1"/>
</dbReference>
<dbReference type="EMBL" id="JAODUP010001040">
    <property type="protein sequence ID" value="KAK2141795.1"/>
    <property type="molecule type" value="Genomic_DNA"/>
</dbReference>
<dbReference type="CDD" id="cd16021">
    <property type="entry name" value="ALP_like"/>
    <property type="match status" value="1"/>
</dbReference>
<comment type="caution">
    <text evidence="1">The sequence shown here is derived from an EMBL/GenBank/DDBJ whole genome shotgun (WGS) entry which is preliminary data.</text>
</comment>
<dbReference type="FunFam" id="3.40.720.10:FF:000017">
    <property type="entry name" value="Predicted protein"/>
    <property type="match status" value="1"/>
</dbReference>
<sequence length="648" mass="74553">MLPLLQLRRSILKEDVSDNDQICKVPMLSLETDANKHFFRVIQPLVCPGKDILYLQDLVLRINRTALENVSLSYCIYRGIHWINDFEWSYSKPIKKENNFELKINNDCFRVQCYTRVNDSADQLEDTSPITSETNVASEIEFHVSNISDGDQVDHYGEIPDFDEFFVQIYPKNNVLERISQTKPLVNSTQMNVLMFGFDSMSHMSYQRLLPKTYAYLKDTLKAVILDAYNIVGDGTVAALVPILTGRTDLELPDARKEKVITNETKYVDSYPMIWNKFKQSGYVTLFAEDKPQYGTFEMRLNGFKKIPVDHYLRPFWMAANNASTKSYLCIGTNPTYHYTVEYVKDFFIKYSKVPKFAFGFHVGLSHGENSPAQLADQDVLELLQYLDKNGFLKNTLVIVMADHGSRNDEVRQTTQGKLEERLPMMSLAFPEEFKRQYPHLIKNLINNKNRLSTPFDLHETLQSVLNIYNAEKTVTATDRGISMLNVIPKNRTCKSAGIDLHWCTCLETEVINSTDRKAKEVADFIVSYINDKLSSVDFICAELKLKRILEAQKIYPNGKVVAFRRTLHRDMLSPVFDEEAKLDVLHYQLTIETSPNDGLYEVTVHNVLADNSFAISGDISRINLYGDQPKCIIETHPHLRKYCLCNE</sequence>
<dbReference type="InterPro" id="IPR004245">
    <property type="entry name" value="DUF229"/>
</dbReference>
<gene>
    <name evidence="1" type="ORF">LSH36_1040g00031</name>
</gene>
<dbReference type="GO" id="GO:0005615">
    <property type="term" value="C:extracellular space"/>
    <property type="evidence" value="ECO:0007669"/>
    <property type="project" value="TreeGrafter"/>
</dbReference>
<dbReference type="AlphaFoldDB" id="A0AAD9IWX0"/>
<keyword evidence="2" id="KW-1185">Reference proteome</keyword>
<evidence type="ECO:0008006" key="3">
    <source>
        <dbReference type="Google" id="ProtNLM"/>
    </source>
</evidence>
<dbReference type="Gene3D" id="3.40.720.10">
    <property type="entry name" value="Alkaline Phosphatase, subunit A"/>
    <property type="match status" value="1"/>
</dbReference>
<dbReference type="InterPro" id="IPR017850">
    <property type="entry name" value="Alkaline_phosphatase_core_sf"/>
</dbReference>
<proteinExistence type="predicted"/>
<dbReference type="PANTHER" id="PTHR10974:SF1">
    <property type="entry name" value="FI08016P-RELATED"/>
    <property type="match status" value="1"/>
</dbReference>
<dbReference type="SUPFAM" id="SSF53649">
    <property type="entry name" value="Alkaline phosphatase-like"/>
    <property type="match status" value="1"/>
</dbReference>
<dbReference type="PANTHER" id="PTHR10974">
    <property type="entry name" value="FI08016P-RELATED"/>
    <property type="match status" value="1"/>
</dbReference>
<protein>
    <recommendedName>
        <fullName evidence="3">DUF229 domain containing protein</fullName>
    </recommendedName>
</protein>
<reference evidence="1" key="1">
    <citation type="journal article" date="2023" name="Mol. Biol. Evol.">
        <title>Third-Generation Sequencing Reveals the Adaptive Role of the Epigenome in Three Deep-Sea Polychaetes.</title>
        <authorList>
            <person name="Perez M."/>
            <person name="Aroh O."/>
            <person name="Sun Y."/>
            <person name="Lan Y."/>
            <person name="Juniper S.K."/>
            <person name="Young C.R."/>
            <person name="Angers B."/>
            <person name="Qian P.Y."/>
        </authorList>
    </citation>
    <scope>NUCLEOTIDE SEQUENCE</scope>
    <source>
        <strain evidence="1">P08H-3</strain>
    </source>
</reference>
<name>A0AAD9IWX0_9ANNE</name>
<organism evidence="1 2">
    <name type="scientific">Paralvinella palmiformis</name>
    <dbReference type="NCBI Taxonomy" id="53620"/>
    <lineage>
        <taxon>Eukaryota</taxon>
        <taxon>Metazoa</taxon>
        <taxon>Spiralia</taxon>
        <taxon>Lophotrochozoa</taxon>
        <taxon>Annelida</taxon>
        <taxon>Polychaeta</taxon>
        <taxon>Sedentaria</taxon>
        <taxon>Canalipalpata</taxon>
        <taxon>Terebellida</taxon>
        <taxon>Terebelliformia</taxon>
        <taxon>Alvinellidae</taxon>
        <taxon>Paralvinella</taxon>
    </lineage>
</organism>
<evidence type="ECO:0000313" key="1">
    <source>
        <dbReference type="EMBL" id="KAK2141795.1"/>
    </source>
</evidence>
<dbReference type="Proteomes" id="UP001208570">
    <property type="component" value="Unassembled WGS sequence"/>
</dbReference>
<evidence type="ECO:0000313" key="2">
    <source>
        <dbReference type="Proteomes" id="UP001208570"/>
    </source>
</evidence>